<protein>
    <submittedName>
        <fullName evidence="1">Uncharacterized protein</fullName>
    </submittedName>
</protein>
<proteinExistence type="predicted"/>
<evidence type="ECO:0000313" key="1">
    <source>
        <dbReference type="EMBL" id="CAC5358179.1"/>
    </source>
</evidence>
<dbReference type="PANTHER" id="PTHR31751">
    <property type="entry name" value="SI:CH211-108C17.2-RELATED-RELATED"/>
    <property type="match status" value="1"/>
</dbReference>
<dbReference type="AlphaFoldDB" id="A0A6J7ZYC6"/>
<dbReference type="PANTHER" id="PTHR31751:SF7">
    <property type="entry name" value="THAP-TYPE DOMAIN-CONTAINING PROTEIN"/>
    <property type="match status" value="1"/>
</dbReference>
<name>A0A6J7ZYC6_MYTCO</name>
<organism evidence="1 2">
    <name type="scientific">Mytilus coruscus</name>
    <name type="common">Sea mussel</name>
    <dbReference type="NCBI Taxonomy" id="42192"/>
    <lineage>
        <taxon>Eukaryota</taxon>
        <taxon>Metazoa</taxon>
        <taxon>Spiralia</taxon>
        <taxon>Lophotrochozoa</taxon>
        <taxon>Mollusca</taxon>
        <taxon>Bivalvia</taxon>
        <taxon>Autobranchia</taxon>
        <taxon>Pteriomorphia</taxon>
        <taxon>Mytilida</taxon>
        <taxon>Mytiloidea</taxon>
        <taxon>Mytilidae</taxon>
        <taxon>Mytilinae</taxon>
        <taxon>Mytilus</taxon>
    </lineage>
</organism>
<sequence length="739" mass="84923">MSADTEVKVRGKPAGRPISLTDLDRKRKKTERNALINKTKVYIGSQYNRWIALKEEIGAKSHAEVAKVLLDRYDGSKWNRAPWYESSASTSAGPSEQNNSVSEIMETTNNLITRFKVEPDVSEISCSDQEPARFIEPDVSEMSCSAQEQARSIEPDIKPDVSKISCSNQEAGHMYIVPEMSRLEAVNKADSECGKQCIFEQSKNFINPFDFSIDISENFDDFDQSSDEDYEPSFNITLRPNIVNNSVEQFEEDEDDTVERVKSEEAAIDMGPGVKRITTKNVDKFISEQPLLVYRDCLLMLANTNTEQICTMSNCKRQVDLKTETIGSAFYITWVCREGHILNKWCSQPLLNRRMHSGDLMLASATVLSGNDFQKIELFCKILGLPTLNSSTFNKIQRSYIVPSIDDYWLKYLEDIYTEFCRKEIVVLGDSRMDHCTHNCTYTFMEMKTKRILCIVTMDKTMTEGKSTSLEKSCFEKGLKILTDAGLYIIEVVTDAHPRIRALMKKPQYANIKHSFDIWHGIRNLGKKIIKVSQKRGKKNKQLLEWTKEILNHYWHCASVSKNQGEFKGSWFKILHHVVNEHTWLLSYDDTFDNNKCNHGPLSEESEKTYMEKGSDAHIALRYIVMDIKLLKDIPYYLNCRSISDLESFQNLISAYTSKPHVYSPDVYRVRNQLAALDHNIHVGRPALTKDNGTPRWRREFNQKSSRWSVLEIKEKKRYPHLSAVVHSILTARLNNDVG</sequence>
<gene>
    <name evidence="1" type="ORF">MCOR_1539</name>
</gene>
<keyword evidence="2" id="KW-1185">Reference proteome</keyword>
<evidence type="ECO:0000313" key="2">
    <source>
        <dbReference type="Proteomes" id="UP000507470"/>
    </source>
</evidence>
<dbReference type="Proteomes" id="UP000507470">
    <property type="component" value="Unassembled WGS sequence"/>
</dbReference>
<dbReference type="OrthoDB" id="6055694at2759"/>
<accession>A0A6J7ZYC6</accession>
<reference evidence="1 2" key="1">
    <citation type="submission" date="2020-06" db="EMBL/GenBank/DDBJ databases">
        <authorList>
            <person name="Li R."/>
            <person name="Bekaert M."/>
        </authorList>
    </citation>
    <scope>NUCLEOTIDE SEQUENCE [LARGE SCALE GENOMIC DNA]</scope>
    <source>
        <strain evidence="2">wild</strain>
    </source>
</reference>
<dbReference type="EMBL" id="CACVKT020000316">
    <property type="protein sequence ID" value="CAC5358179.1"/>
    <property type="molecule type" value="Genomic_DNA"/>
</dbReference>